<dbReference type="Pfam" id="PF12796">
    <property type="entry name" value="Ank_2"/>
    <property type="match status" value="5"/>
</dbReference>
<dbReference type="PROSITE" id="PS50088">
    <property type="entry name" value="ANK_REPEAT"/>
    <property type="match status" value="14"/>
</dbReference>
<dbReference type="Pfam" id="PF00536">
    <property type="entry name" value="SAM_1"/>
    <property type="match status" value="1"/>
</dbReference>
<feature type="repeat" description="ANK" evidence="8">
    <location>
        <begin position="570"/>
        <end position="592"/>
    </location>
</feature>
<evidence type="ECO:0000256" key="8">
    <source>
        <dbReference type="PROSITE-ProRule" id="PRU00023"/>
    </source>
</evidence>
<feature type="repeat" description="ANK" evidence="8">
    <location>
        <begin position="962"/>
        <end position="994"/>
    </location>
</feature>
<feature type="compositionally biased region" description="Polar residues" evidence="9">
    <location>
        <begin position="661"/>
        <end position="670"/>
    </location>
</feature>
<feature type="repeat" description="ANK" evidence="8">
    <location>
        <begin position="144"/>
        <end position="176"/>
    </location>
</feature>
<feature type="region of interest" description="Disordered" evidence="9">
    <location>
        <begin position="1207"/>
        <end position="1236"/>
    </location>
</feature>
<dbReference type="PROSITE" id="PS50105">
    <property type="entry name" value="SAM_DOMAIN"/>
    <property type="match status" value="1"/>
</dbReference>
<dbReference type="Pfam" id="PF00023">
    <property type="entry name" value="Ank"/>
    <property type="match status" value="3"/>
</dbReference>
<evidence type="ECO:0000256" key="9">
    <source>
        <dbReference type="SAM" id="MobiDB-lite"/>
    </source>
</evidence>
<evidence type="ECO:0000256" key="4">
    <source>
        <dbReference type="ARBA" id="ARBA00022737"/>
    </source>
</evidence>
<dbReference type="InterPro" id="IPR036770">
    <property type="entry name" value="Ankyrin_rpt-contain_sf"/>
</dbReference>
<dbReference type="GO" id="GO:0016779">
    <property type="term" value="F:nucleotidyltransferase activity"/>
    <property type="evidence" value="ECO:0007669"/>
    <property type="project" value="UniProtKB-KW"/>
</dbReference>
<proteinExistence type="inferred from homology"/>
<dbReference type="EC" id="2.4.2.30" evidence="1"/>
<keyword evidence="2" id="KW-0328">Glycosyltransferase</keyword>
<evidence type="ECO:0000256" key="5">
    <source>
        <dbReference type="ARBA" id="ARBA00023043"/>
    </source>
</evidence>
<evidence type="ECO:0000313" key="11">
    <source>
        <dbReference type="EMBL" id="RTG89370.1"/>
    </source>
</evidence>
<keyword evidence="5 8" id="KW-0040">ANK repeat</keyword>
<dbReference type="Proteomes" id="UP000290809">
    <property type="component" value="Unassembled WGS sequence"/>
</dbReference>
<gene>
    <name evidence="11" type="ORF">DC041_0012890</name>
</gene>
<evidence type="ECO:0000256" key="2">
    <source>
        <dbReference type="ARBA" id="ARBA00022676"/>
    </source>
</evidence>
<dbReference type="SUPFAM" id="SSF56399">
    <property type="entry name" value="ADP-ribosylation"/>
    <property type="match status" value="1"/>
</dbReference>
<feature type="repeat" description="ANK" evidence="8">
    <location>
        <begin position="776"/>
        <end position="808"/>
    </location>
</feature>
<feature type="repeat" description="ANK" evidence="8">
    <location>
        <begin position="929"/>
        <end position="961"/>
    </location>
</feature>
<dbReference type="SMART" id="SM00454">
    <property type="entry name" value="SAM"/>
    <property type="match status" value="1"/>
</dbReference>
<dbReference type="GO" id="GO:0070531">
    <property type="term" value="C:BRCA1-A complex"/>
    <property type="evidence" value="ECO:0007669"/>
    <property type="project" value="TreeGrafter"/>
</dbReference>
<feature type="repeat" description="ANK" evidence="8">
    <location>
        <begin position="111"/>
        <end position="143"/>
    </location>
</feature>
<feature type="repeat" description="ANK" evidence="8">
    <location>
        <begin position="809"/>
        <end position="841"/>
    </location>
</feature>
<keyword evidence="3" id="KW-0548">Nucleotidyltransferase</keyword>
<feature type="region of interest" description="Disordered" evidence="9">
    <location>
        <begin position="632"/>
        <end position="698"/>
    </location>
</feature>
<dbReference type="STRING" id="6184.A0A430QNU3"/>
<keyword evidence="12" id="KW-1185">Reference proteome</keyword>
<feature type="repeat" description="ANK" evidence="8">
    <location>
        <begin position="264"/>
        <end position="288"/>
    </location>
</feature>
<dbReference type="SMART" id="SM00248">
    <property type="entry name" value="ANK"/>
    <property type="match status" value="17"/>
</dbReference>
<evidence type="ECO:0000256" key="1">
    <source>
        <dbReference type="ARBA" id="ARBA00012020"/>
    </source>
</evidence>
<feature type="repeat" description="ANK" evidence="8">
    <location>
        <begin position="842"/>
        <end position="874"/>
    </location>
</feature>
<feature type="repeat" description="ANK" evidence="8">
    <location>
        <begin position="537"/>
        <end position="569"/>
    </location>
</feature>
<feature type="repeat" description="ANK" evidence="8">
    <location>
        <begin position="300"/>
        <end position="332"/>
    </location>
</feature>
<organism evidence="11 12">
    <name type="scientific">Schistosoma bovis</name>
    <name type="common">Blood fluke</name>
    <dbReference type="NCBI Taxonomy" id="6184"/>
    <lineage>
        <taxon>Eukaryota</taxon>
        <taxon>Metazoa</taxon>
        <taxon>Spiralia</taxon>
        <taxon>Lophotrochozoa</taxon>
        <taxon>Platyhelminthes</taxon>
        <taxon>Trematoda</taxon>
        <taxon>Digenea</taxon>
        <taxon>Strigeidida</taxon>
        <taxon>Schistosomatoidea</taxon>
        <taxon>Schistosomatidae</taxon>
        <taxon>Schistosoma</taxon>
    </lineage>
</organism>
<feature type="repeat" description="ANK" evidence="8">
    <location>
        <begin position="78"/>
        <end position="110"/>
    </location>
</feature>
<accession>A0A430QNU3</accession>
<name>A0A430QNU3_SCHBO</name>
<dbReference type="Gene3D" id="1.25.40.20">
    <property type="entry name" value="Ankyrin repeat-containing domain"/>
    <property type="match status" value="5"/>
</dbReference>
<evidence type="ECO:0000313" key="12">
    <source>
        <dbReference type="Proteomes" id="UP000290809"/>
    </source>
</evidence>
<dbReference type="GO" id="GO:0085020">
    <property type="term" value="P:protein K6-linked ubiquitination"/>
    <property type="evidence" value="ECO:0007669"/>
    <property type="project" value="TreeGrafter"/>
</dbReference>
<dbReference type="PANTHER" id="PTHR24171">
    <property type="entry name" value="ANKYRIN REPEAT DOMAIN-CONTAINING PROTEIN 39-RELATED"/>
    <property type="match status" value="1"/>
</dbReference>
<dbReference type="Gene3D" id="3.90.228.10">
    <property type="match status" value="1"/>
</dbReference>
<reference evidence="11 12" key="1">
    <citation type="journal article" date="2019" name="PLoS Pathog.">
        <title>Genome sequence of the bovine parasite Schistosoma bovis Tanzania.</title>
        <authorList>
            <person name="Oey H."/>
            <person name="Zakrzewski M."/>
            <person name="Gobert G."/>
            <person name="Gravermann K."/>
            <person name="Stoye J."/>
            <person name="Jones M."/>
            <person name="Mcmanus D."/>
            <person name="Krause L."/>
        </authorList>
    </citation>
    <scope>NUCLEOTIDE SEQUENCE [LARGE SCALE GENOMIC DNA]</scope>
    <source>
        <strain evidence="11 12">TAN1997</strain>
    </source>
</reference>
<dbReference type="SUPFAM" id="SSF48403">
    <property type="entry name" value="Ankyrin repeat"/>
    <property type="match status" value="3"/>
</dbReference>
<dbReference type="Gene3D" id="1.10.150.50">
    <property type="entry name" value="Transcription Factor, Ets-1"/>
    <property type="match status" value="1"/>
</dbReference>
<feature type="domain" description="SAM" evidence="10">
    <location>
        <begin position="1147"/>
        <end position="1206"/>
    </location>
</feature>
<dbReference type="InterPro" id="IPR001660">
    <property type="entry name" value="SAM"/>
</dbReference>
<comment type="caution">
    <text evidence="11">The sequence shown here is derived from an EMBL/GenBank/DDBJ whole genome shotgun (WGS) entry which is preliminary data.</text>
</comment>
<keyword evidence="3" id="KW-0808">Transferase</keyword>
<evidence type="ECO:0000259" key="10">
    <source>
        <dbReference type="PROSITE" id="PS50105"/>
    </source>
</evidence>
<comment type="catalytic activity">
    <reaction evidence="7">
        <text>NAD(+) + (ADP-D-ribosyl)n-acceptor = nicotinamide + (ADP-D-ribosyl)n+1-acceptor + H(+).</text>
        <dbReference type="EC" id="2.4.2.30"/>
    </reaction>
</comment>
<evidence type="ECO:0000256" key="7">
    <source>
        <dbReference type="ARBA" id="ARBA00033987"/>
    </source>
</evidence>
<keyword evidence="4" id="KW-0677">Repeat</keyword>
<feature type="repeat" description="ANK" evidence="8">
    <location>
        <begin position="995"/>
        <end position="1027"/>
    </location>
</feature>
<feature type="region of interest" description="Disordered" evidence="9">
    <location>
        <begin position="1"/>
        <end position="20"/>
    </location>
</feature>
<feature type="compositionally biased region" description="Low complexity" evidence="9">
    <location>
        <begin position="680"/>
        <end position="695"/>
    </location>
</feature>
<feature type="compositionally biased region" description="Basic and acidic residues" evidence="9">
    <location>
        <begin position="641"/>
        <end position="651"/>
    </location>
</feature>
<dbReference type="PROSITE" id="PS50297">
    <property type="entry name" value="ANK_REP_REGION"/>
    <property type="match status" value="13"/>
</dbReference>
<comment type="similarity">
    <text evidence="6">Belongs to the ARTD/PARP family.</text>
</comment>
<dbReference type="InterPro" id="IPR002110">
    <property type="entry name" value="Ankyrin_rpt"/>
</dbReference>
<dbReference type="GO" id="GO:0031436">
    <property type="term" value="C:BRCA1-BARD1 complex"/>
    <property type="evidence" value="ECO:0007669"/>
    <property type="project" value="TreeGrafter"/>
</dbReference>
<dbReference type="PRINTS" id="PR01415">
    <property type="entry name" value="ANKYRIN"/>
</dbReference>
<evidence type="ECO:0000256" key="3">
    <source>
        <dbReference type="ARBA" id="ARBA00022695"/>
    </source>
</evidence>
<dbReference type="FunFam" id="1.25.40.20:FF:000009">
    <property type="entry name" value="Poly [ADP-ribose] polymerase"/>
    <property type="match status" value="2"/>
</dbReference>
<dbReference type="GO" id="GO:0003950">
    <property type="term" value="F:NAD+ poly-ADP-ribosyltransferase activity"/>
    <property type="evidence" value="ECO:0007669"/>
    <property type="project" value="UniProtKB-EC"/>
</dbReference>
<dbReference type="InterPro" id="IPR013761">
    <property type="entry name" value="SAM/pointed_sf"/>
</dbReference>
<dbReference type="PANTHER" id="PTHR24171:SF8">
    <property type="entry name" value="BRCA1-ASSOCIATED RING DOMAIN PROTEIN 1"/>
    <property type="match status" value="1"/>
</dbReference>
<evidence type="ECO:0000256" key="6">
    <source>
        <dbReference type="ARBA" id="ARBA00024347"/>
    </source>
</evidence>
<sequence>MASQNSNLSHRRTTMVGDSEQQITSFNANSAAFHTENDNSIPSFDEEIFDACRNGDLALVKCLLENGVNVNLIDTSGRKSTPLHFAAGYGRRDVVNLLLDHNADVSARDEGGLIPLHNACSFGHVDVVHLLLSAGSDPNAEDCWNYTPLHEAAIKGKVEVCILLLQAKANPHARNLDGKTPVDLAEGSARLALVGEYRKDELLEAARSGNEEKLINLLTPQNVNCHAGDGRKSTPLHLAAGYNRTKIVKILLKNGADVIAKDKGGLIPLHNACSYGHLDVCELLISAGYGSAQVHAADLWQYTPLHEAASKSRAEVCFLLLAYGANPTQPNCHGKSALDLVPNNDLRQRLLFEYRGYVFLEACQNADIHQIRKLLSLPTNTISSNAYPIAPPLSVNFSVPSNTCSSIHDGKCMHQKNCNISSVSSSSQHQESILPMPVQINQDLLHFRHPFVGNTALHSACCATNSGEQTVTKTFHLGSGSYPGFHSPENKQLISHTQYTKDLPVNSVNRNVSPVLGRQLIEWLIDQGIAVSDCNVEGQTPLHLAARYGYLEAAACLLRRGAEPNVADWHGFTPLHLAAKYGHSHIIQLLVQGFGADLSCTTIPGGHTAASLASTECVRRLIAELSLSPVNNTLSSSQKSPTEKHVTDSSAHKPSAPVCSGSHSQDNSNMFYDPKYSQKPTPNNPSSTNRSTTTTLPISSTDYVSPSGSHSWADIVLQLLEAAKSGDVEMVRRLITTHHYSVCPDGAANELCTESSESCTVTAPLDLINCRDIDGRHSTPLHFAAGYNRLAIVELLLQYKADVHAKDKGGLVPLHNACSYGHAKVAELLIQHGANVNVTDLWRFTPLHEAAAKGKFEICRLLLKHGADPLKKNRDGHTPIDLVKDTDSDVYDLLRGDIAVLEAAKKGNLTKIKRLVTSENINCRDTQGRNSTPLHLAAGYNNIETLEFLLESGADVNAKDKGGLIPLHNASSYGHVDVAALLIRYGTSVNAVDKWGYTPLHEAAQKGRTQLCALLLAHGADPKIRNQENQTPFELATADDVKSLLLDVMLHTTACITTVSKENVLSSSFNSTTLPTSNLDTSSPQQTSFSNLLPSMSIGPRIECQGRESNLPGPIVPSANISNPVCSSNTALVKLNNSSCPGNGKLTTANFLMSLGLGQLVELFEKELVTMDILLEMGHEELKELGVTVYGHRHKIIKGVQKWRSNCTTQQSPLDPSNDTRKSSSTLYPSPSLHSTSPITTHFHGVGVAEATPTGPAYFPAAAAKNTVMIEIDCTDSEFLAVEEQIQSTIREHKDNCGGIYKRYRILKVARIRNKRLWDRYLHRCAEIAEDNSGHYNERLLFHGSPFLQSIVMKGFDERYAYIGGMFGAVPPDPNDNENMTDQNLPNPLTHNTNIGLLPPTSNSGITSISSNVGVAVNSVPCYTVPSNQKNIVTSSCDSSCVQTPVQSLKLPVANTATSGSLVTSVAPADRQLSDPLSSIASTTLTSSAPGGPSCHSIP</sequence>
<dbReference type="GO" id="GO:0004842">
    <property type="term" value="F:ubiquitin-protein transferase activity"/>
    <property type="evidence" value="ECO:0007669"/>
    <property type="project" value="TreeGrafter"/>
</dbReference>
<dbReference type="SUPFAM" id="SSF47769">
    <property type="entry name" value="SAM/Pointed domain"/>
    <property type="match status" value="1"/>
</dbReference>
<dbReference type="EMBL" id="QMKO01001507">
    <property type="protein sequence ID" value="RTG89370.1"/>
    <property type="molecule type" value="Genomic_DNA"/>
</dbReference>
<feature type="repeat" description="ANK" evidence="8">
    <location>
        <begin position="231"/>
        <end position="263"/>
    </location>
</feature>
<protein>
    <recommendedName>
        <fullName evidence="1">NAD(+) ADP-ribosyltransferase</fullName>
        <ecNumber evidence="1">2.4.2.30</ecNumber>
    </recommendedName>
</protein>